<feature type="compositionally biased region" description="Basic and acidic residues" evidence="8">
    <location>
        <begin position="33"/>
        <end position="42"/>
    </location>
</feature>
<sequence>MATPKQSYEQQQQQPNMQKVRNSGMINCNQSPMRDDKEEEMSRSALAMFRAKEEEIERRKMEVRDKVHAYLGRVEEETKRLAEIREELEGLTDPLRKEVAIVRKKIDSVNKELKPLGQTCQRKYLHFFFFGGSQEREYKEALDAFNEKNKEKGQLVTKLMELVTESERLRMKKLEELSKNVSQALAKISLNL</sequence>
<protein>
    <recommendedName>
        <fullName evidence="4">RAB6-interacting golgin</fullName>
    </recommendedName>
</protein>
<dbReference type="OrthoDB" id="1921288at2759"/>
<evidence type="ECO:0000256" key="7">
    <source>
        <dbReference type="ARBA" id="ARBA00023054"/>
    </source>
</evidence>
<evidence type="ECO:0000256" key="4">
    <source>
        <dbReference type="ARBA" id="ARBA00014130"/>
    </source>
</evidence>
<evidence type="ECO:0000256" key="6">
    <source>
        <dbReference type="ARBA" id="ARBA00023034"/>
    </source>
</evidence>
<dbReference type="STRING" id="157652.A0A371I9K1"/>
<evidence type="ECO:0000256" key="2">
    <source>
        <dbReference type="ARBA" id="ARBA00004555"/>
    </source>
</evidence>
<dbReference type="PANTHER" id="PTHR21470">
    <property type="entry name" value="RAB6-INTERACTING PROTEIN GORAB"/>
    <property type="match status" value="1"/>
</dbReference>
<dbReference type="AlphaFoldDB" id="A0A371I9K1"/>
<keyword evidence="7" id="KW-0175">Coiled coil</keyword>
<keyword evidence="6" id="KW-0333">Golgi apparatus</keyword>
<comment type="similarity">
    <text evidence="3">Belongs to the GORAB family.</text>
</comment>
<keyword evidence="5" id="KW-0963">Cytoplasm</keyword>
<evidence type="ECO:0000256" key="1">
    <source>
        <dbReference type="ARBA" id="ARBA00004496"/>
    </source>
</evidence>
<evidence type="ECO:0000313" key="9">
    <source>
        <dbReference type="EMBL" id="RDY11723.1"/>
    </source>
</evidence>
<proteinExistence type="inferred from homology"/>
<keyword evidence="10" id="KW-1185">Reference proteome</keyword>
<gene>
    <name evidence="9" type="ORF">CR513_03581</name>
</gene>
<comment type="subcellular location">
    <subcellularLocation>
        <location evidence="1">Cytoplasm</location>
    </subcellularLocation>
    <subcellularLocation>
        <location evidence="2">Golgi apparatus</location>
    </subcellularLocation>
</comment>
<evidence type="ECO:0000256" key="3">
    <source>
        <dbReference type="ARBA" id="ARBA00005599"/>
    </source>
</evidence>
<name>A0A371I9K1_MUCPR</name>
<evidence type="ECO:0000313" key="10">
    <source>
        <dbReference type="Proteomes" id="UP000257109"/>
    </source>
</evidence>
<dbReference type="InterPro" id="IPR007033">
    <property type="entry name" value="GORAB"/>
</dbReference>
<dbReference type="PANTHER" id="PTHR21470:SF2">
    <property type="entry name" value="RAB6-INTERACTING GOLGIN"/>
    <property type="match status" value="1"/>
</dbReference>
<comment type="caution">
    <text evidence="9">The sequence shown here is derived from an EMBL/GenBank/DDBJ whole genome shotgun (WGS) entry which is preliminary data.</text>
</comment>
<organism evidence="9 10">
    <name type="scientific">Mucuna pruriens</name>
    <name type="common">Velvet bean</name>
    <name type="synonym">Dolichos pruriens</name>
    <dbReference type="NCBI Taxonomy" id="157652"/>
    <lineage>
        <taxon>Eukaryota</taxon>
        <taxon>Viridiplantae</taxon>
        <taxon>Streptophyta</taxon>
        <taxon>Embryophyta</taxon>
        <taxon>Tracheophyta</taxon>
        <taxon>Spermatophyta</taxon>
        <taxon>Magnoliopsida</taxon>
        <taxon>eudicotyledons</taxon>
        <taxon>Gunneridae</taxon>
        <taxon>Pentapetalae</taxon>
        <taxon>rosids</taxon>
        <taxon>fabids</taxon>
        <taxon>Fabales</taxon>
        <taxon>Fabaceae</taxon>
        <taxon>Papilionoideae</taxon>
        <taxon>50 kb inversion clade</taxon>
        <taxon>NPAAA clade</taxon>
        <taxon>indigoferoid/millettioid clade</taxon>
        <taxon>Phaseoleae</taxon>
        <taxon>Mucuna</taxon>
    </lineage>
</organism>
<evidence type="ECO:0000256" key="8">
    <source>
        <dbReference type="SAM" id="MobiDB-lite"/>
    </source>
</evidence>
<dbReference type="Proteomes" id="UP000257109">
    <property type="component" value="Unassembled WGS sequence"/>
</dbReference>
<dbReference type="Pfam" id="PF04949">
    <property type="entry name" value="Transcrip_act"/>
    <property type="match status" value="1"/>
</dbReference>
<evidence type="ECO:0000256" key="5">
    <source>
        <dbReference type="ARBA" id="ARBA00022490"/>
    </source>
</evidence>
<dbReference type="EMBL" id="QJKJ01000593">
    <property type="protein sequence ID" value="RDY11723.1"/>
    <property type="molecule type" value="Genomic_DNA"/>
</dbReference>
<dbReference type="GO" id="GO:0005794">
    <property type="term" value="C:Golgi apparatus"/>
    <property type="evidence" value="ECO:0007669"/>
    <property type="project" value="UniProtKB-SubCell"/>
</dbReference>
<accession>A0A371I9K1</accession>
<feature type="region of interest" description="Disordered" evidence="8">
    <location>
        <begin position="1"/>
        <end position="43"/>
    </location>
</feature>
<feature type="compositionally biased region" description="Polar residues" evidence="8">
    <location>
        <begin position="1"/>
        <end position="32"/>
    </location>
</feature>
<reference evidence="9" key="1">
    <citation type="submission" date="2018-05" db="EMBL/GenBank/DDBJ databases">
        <title>Draft genome of Mucuna pruriens seed.</title>
        <authorList>
            <person name="Nnadi N.E."/>
            <person name="Vos R."/>
            <person name="Hasami M.H."/>
            <person name="Devisetty U.K."/>
            <person name="Aguiy J.C."/>
        </authorList>
    </citation>
    <scope>NUCLEOTIDE SEQUENCE [LARGE SCALE GENOMIC DNA]</scope>
    <source>
        <strain evidence="9">JCA_2017</strain>
    </source>
</reference>